<dbReference type="InterPro" id="IPR010982">
    <property type="entry name" value="Lambda_DNA-bd_dom_sf"/>
</dbReference>
<dbReference type="GO" id="GO:0003677">
    <property type="term" value="F:DNA binding"/>
    <property type="evidence" value="ECO:0007669"/>
    <property type="project" value="UniProtKB-KW"/>
</dbReference>
<dbReference type="GO" id="GO:0003700">
    <property type="term" value="F:DNA-binding transcription factor activity"/>
    <property type="evidence" value="ECO:0007669"/>
    <property type="project" value="TreeGrafter"/>
</dbReference>
<evidence type="ECO:0000256" key="1">
    <source>
        <dbReference type="ARBA" id="ARBA00023125"/>
    </source>
</evidence>
<dbReference type="GO" id="GO:0005829">
    <property type="term" value="C:cytosol"/>
    <property type="evidence" value="ECO:0007669"/>
    <property type="project" value="TreeGrafter"/>
</dbReference>
<proteinExistence type="predicted"/>
<dbReference type="Pfam" id="PF01381">
    <property type="entry name" value="HTH_3"/>
    <property type="match status" value="1"/>
</dbReference>
<dbReference type="EMBL" id="AZFK01000077">
    <property type="protein sequence ID" value="KRL88350.1"/>
    <property type="molecule type" value="Genomic_DNA"/>
</dbReference>
<dbReference type="PROSITE" id="PS50943">
    <property type="entry name" value="HTH_CROC1"/>
    <property type="match status" value="1"/>
</dbReference>
<keyword evidence="1" id="KW-0238">DNA-binding</keyword>
<evidence type="ECO:0000259" key="2">
    <source>
        <dbReference type="PROSITE" id="PS50943"/>
    </source>
</evidence>
<dbReference type="CDD" id="cd00093">
    <property type="entry name" value="HTH_XRE"/>
    <property type="match status" value="1"/>
</dbReference>
<accession>A0A0R1U5M1</accession>
<dbReference type="SUPFAM" id="SSF47413">
    <property type="entry name" value="lambda repressor-like DNA-binding domains"/>
    <property type="match status" value="1"/>
</dbReference>
<reference evidence="3 4" key="1">
    <citation type="journal article" date="2015" name="Genome Announc.">
        <title>Expanding the biotechnology potential of lactobacilli through comparative genomics of 213 strains and associated genera.</title>
        <authorList>
            <person name="Sun Z."/>
            <person name="Harris H.M."/>
            <person name="McCann A."/>
            <person name="Guo C."/>
            <person name="Argimon S."/>
            <person name="Zhang W."/>
            <person name="Yang X."/>
            <person name="Jeffery I.B."/>
            <person name="Cooney J.C."/>
            <person name="Kagawa T.F."/>
            <person name="Liu W."/>
            <person name="Song Y."/>
            <person name="Salvetti E."/>
            <person name="Wrobel A."/>
            <person name="Rasinkangas P."/>
            <person name="Parkhill J."/>
            <person name="Rea M.C."/>
            <person name="O'Sullivan O."/>
            <person name="Ritari J."/>
            <person name="Douillard F.P."/>
            <person name="Paul Ross R."/>
            <person name="Yang R."/>
            <person name="Briner A.E."/>
            <person name="Felis G.E."/>
            <person name="de Vos W.M."/>
            <person name="Barrangou R."/>
            <person name="Klaenhammer T.R."/>
            <person name="Caufield P.W."/>
            <person name="Cui Y."/>
            <person name="Zhang H."/>
            <person name="O'Toole P.W."/>
        </authorList>
    </citation>
    <scope>NUCLEOTIDE SEQUENCE [LARGE SCALE GENOMIC DNA]</scope>
    <source>
        <strain evidence="3 4">DSM 15946</strain>
    </source>
</reference>
<feature type="domain" description="HTH cro/C1-type" evidence="2">
    <location>
        <begin position="12"/>
        <end position="67"/>
    </location>
</feature>
<dbReference type="InterPro" id="IPR050807">
    <property type="entry name" value="TransReg_Diox_bact_type"/>
</dbReference>
<dbReference type="PANTHER" id="PTHR46797:SF2">
    <property type="entry name" value="TRANSCRIPTIONAL REGULATOR"/>
    <property type="match status" value="1"/>
</dbReference>
<dbReference type="PANTHER" id="PTHR46797">
    <property type="entry name" value="HTH-TYPE TRANSCRIPTIONAL REGULATOR"/>
    <property type="match status" value="1"/>
</dbReference>
<protein>
    <recommendedName>
        <fullName evidence="2">HTH cro/C1-type domain-containing protein</fullName>
    </recommendedName>
</protein>
<dbReference type="RefSeq" id="WP_056955339.1">
    <property type="nucleotide sequence ID" value="NZ_AZFK01000077.1"/>
</dbReference>
<evidence type="ECO:0000313" key="3">
    <source>
        <dbReference type="EMBL" id="KRL88350.1"/>
    </source>
</evidence>
<dbReference type="AlphaFoldDB" id="A0A0R1U5M1"/>
<comment type="caution">
    <text evidence="3">The sequence shown here is derived from an EMBL/GenBank/DDBJ whole genome shotgun (WGS) entry which is preliminary data.</text>
</comment>
<gene>
    <name evidence="3" type="ORF">FC43_GL000287</name>
</gene>
<dbReference type="Gene3D" id="1.10.260.40">
    <property type="entry name" value="lambda repressor-like DNA-binding domains"/>
    <property type="match status" value="1"/>
</dbReference>
<dbReference type="SMART" id="SM00530">
    <property type="entry name" value="HTH_XRE"/>
    <property type="match status" value="1"/>
</dbReference>
<dbReference type="PATRIC" id="fig|1423760.3.peg.305"/>
<organism evidence="3 4">
    <name type="scientific">Limosilactobacillus ingluviei DSM 15946</name>
    <dbReference type="NCBI Taxonomy" id="1423760"/>
    <lineage>
        <taxon>Bacteria</taxon>
        <taxon>Bacillati</taxon>
        <taxon>Bacillota</taxon>
        <taxon>Bacilli</taxon>
        <taxon>Lactobacillales</taxon>
        <taxon>Lactobacillaceae</taxon>
        <taxon>Limosilactobacillus</taxon>
    </lineage>
</organism>
<name>A0A0R1U5M1_9LACO</name>
<sequence length="118" mass="13118">MKKESLNIGQAIRFFRKQEHVTQEKLAEDSGLSVKFISLLESNEKSNISIQNLANIAHALHLDLATLTSQMETNIPEPSLPSSSRQLIQALATLPEETANRLSKSFLTILQTFQAQGK</sequence>
<dbReference type="InterPro" id="IPR001387">
    <property type="entry name" value="Cro/C1-type_HTH"/>
</dbReference>
<evidence type="ECO:0000313" key="4">
    <source>
        <dbReference type="Proteomes" id="UP000050816"/>
    </source>
</evidence>
<dbReference type="Proteomes" id="UP000050816">
    <property type="component" value="Unassembled WGS sequence"/>
</dbReference>